<protein>
    <submittedName>
        <fullName evidence="8">2-oxoglutarate-dependent dioxygenase</fullName>
    </submittedName>
</protein>
<name>M1CM72_SOLTU</name>
<dbReference type="Pfam" id="PF03171">
    <property type="entry name" value="2OG-FeII_Oxy"/>
    <property type="match status" value="1"/>
</dbReference>
<dbReference type="AlphaFoldDB" id="M1CM72"/>
<dbReference type="SUPFAM" id="SSF51197">
    <property type="entry name" value="Clavaminate synthase-like"/>
    <property type="match status" value="1"/>
</dbReference>
<organism evidence="8 9">
    <name type="scientific">Solanum tuberosum</name>
    <name type="common">Potato</name>
    <dbReference type="NCBI Taxonomy" id="4113"/>
    <lineage>
        <taxon>Eukaryota</taxon>
        <taxon>Viridiplantae</taxon>
        <taxon>Streptophyta</taxon>
        <taxon>Embryophyta</taxon>
        <taxon>Tracheophyta</taxon>
        <taxon>Spermatophyta</taxon>
        <taxon>Magnoliopsida</taxon>
        <taxon>eudicotyledons</taxon>
        <taxon>Gunneridae</taxon>
        <taxon>Pentapetalae</taxon>
        <taxon>asterids</taxon>
        <taxon>lamiids</taxon>
        <taxon>Solanales</taxon>
        <taxon>Solanaceae</taxon>
        <taxon>Solanoideae</taxon>
        <taxon>Solaneae</taxon>
        <taxon>Solanum</taxon>
    </lineage>
</organism>
<reference evidence="9" key="1">
    <citation type="journal article" date="2011" name="Nature">
        <title>Genome sequence and analysis of the tuber crop potato.</title>
        <authorList>
            <consortium name="The Potato Genome Sequencing Consortium"/>
        </authorList>
    </citation>
    <scope>NUCLEOTIDE SEQUENCE [LARGE SCALE GENOMIC DNA]</scope>
    <source>
        <strain evidence="9">cv. DM1-3 516 R44</strain>
    </source>
</reference>
<evidence type="ECO:0000256" key="3">
    <source>
        <dbReference type="ARBA" id="ARBA00022896"/>
    </source>
</evidence>
<dbReference type="GO" id="GO:0031418">
    <property type="term" value="F:L-ascorbic acid binding"/>
    <property type="evidence" value="ECO:0007669"/>
    <property type="project" value="UniProtKB-KW"/>
</dbReference>
<dbReference type="InterPro" id="IPR026992">
    <property type="entry name" value="DIOX_N"/>
</dbReference>
<feature type="domain" description="Fe2OG dioxygenase" evidence="7">
    <location>
        <begin position="173"/>
        <end position="273"/>
    </location>
</feature>
<dbReference type="EnsemblPlants" id="PGSC0003DMT400070453">
    <property type="protein sequence ID" value="PGSC0003DMT400070453"/>
    <property type="gene ID" value="PGSC0003DMG400027392"/>
</dbReference>
<evidence type="ECO:0000256" key="2">
    <source>
        <dbReference type="ARBA" id="ARBA00022723"/>
    </source>
</evidence>
<dbReference type="OrthoDB" id="288590at2759"/>
<evidence type="ECO:0000313" key="9">
    <source>
        <dbReference type="Proteomes" id="UP000011115"/>
    </source>
</evidence>
<dbReference type="GO" id="GO:0002238">
    <property type="term" value="P:response to molecule of fungal origin"/>
    <property type="evidence" value="ECO:0007669"/>
    <property type="project" value="UniProtKB-ARBA"/>
</dbReference>
<keyword evidence="5 6" id="KW-0408">Iron</keyword>
<comment type="similarity">
    <text evidence="1 6">Belongs to the iron/ascorbate-dependent oxidoreductase family.</text>
</comment>
<dbReference type="Gene3D" id="2.60.120.330">
    <property type="entry name" value="B-lactam Antibiotic, Isopenicillin N Synthase, Chain"/>
    <property type="match status" value="2"/>
</dbReference>
<proteinExistence type="inferred from homology"/>
<gene>
    <name evidence="8" type="primary">LOC102590589</name>
</gene>
<dbReference type="InterPro" id="IPR005123">
    <property type="entry name" value="Oxoglu/Fe-dep_dioxygenase_dom"/>
</dbReference>
<accession>M1CM72</accession>
<keyword evidence="2 6" id="KW-0479">Metal-binding</keyword>
<evidence type="ECO:0000313" key="8">
    <source>
        <dbReference type="EnsemblPlants" id="PGSC0003DMT400070453"/>
    </source>
</evidence>
<dbReference type="Proteomes" id="UP000011115">
    <property type="component" value="Unassembled WGS sequence"/>
</dbReference>
<evidence type="ECO:0000259" key="7">
    <source>
        <dbReference type="PROSITE" id="PS51471"/>
    </source>
</evidence>
<dbReference type="ExpressionAtlas" id="M1CM72">
    <property type="expression patterns" value="baseline"/>
</dbReference>
<dbReference type="Pfam" id="PF14226">
    <property type="entry name" value="DIOX_N"/>
    <property type="match status" value="1"/>
</dbReference>
<dbReference type="PANTHER" id="PTHR10209">
    <property type="entry name" value="OXIDOREDUCTASE, 2OG-FE II OXYGENASE FAMILY PROTEIN"/>
    <property type="match status" value="1"/>
</dbReference>
<dbReference type="GO" id="GO:0016706">
    <property type="term" value="F:2-oxoglutarate-dependent dioxygenase activity"/>
    <property type="evidence" value="ECO:0007669"/>
    <property type="project" value="UniProtKB-ARBA"/>
</dbReference>
<evidence type="ECO:0000256" key="6">
    <source>
        <dbReference type="RuleBase" id="RU003682"/>
    </source>
</evidence>
<dbReference type="PANTHER" id="PTHR10209:SF820">
    <property type="entry name" value="FERULOYL COA ORTHO-HYDROXYLASE 2-LIKE"/>
    <property type="match status" value="1"/>
</dbReference>
<sequence>MSSSKFEPNDDILDFVIKKANGLKGLVDTNLEIIPNQCIQPKEQRLDKSQIDNQESIPTIDLSNFDDLNVEKSIQEAASKWGFFQIINHGIPIEVLEDLKDAAHKFFELPAEEKVKYHKEKVTGFQVVLLFGRNQVLEYQKWVKPLAKKLLEVLLKGLNVNEIDESLELLLMGTMSININYYPPCPNPSIAMGFRRHCDMGCITLLLQDDTGGLYVRGTKGNWIHVNPIKGALAVNIGDSLQIMSNDRYKSIEHCVAVDSSRTRISVPLCVNPSFDSVIGSFPQMLKDGEKPVYKHILFSNYWDHCFIKRPSGKASLDFAKN</sequence>
<dbReference type="GO" id="GO:0009805">
    <property type="term" value="P:coumarin biosynthetic process"/>
    <property type="evidence" value="ECO:0007669"/>
    <property type="project" value="UniProtKB-ARBA"/>
</dbReference>
<dbReference type="HOGENOM" id="CLU_010119_16_0_1"/>
<evidence type="ECO:0000256" key="1">
    <source>
        <dbReference type="ARBA" id="ARBA00008056"/>
    </source>
</evidence>
<reference evidence="8" key="2">
    <citation type="submission" date="2015-06" db="UniProtKB">
        <authorList>
            <consortium name="EnsemblPlants"/>
        </authorList>
    </citation>
    <scope>IDENTIFICATION</scope>
    <source>
        <strain evidence="8">DM1-3 516 R44</strain>
    </source>
</reference>
<keyword evidence="4 6" id="KW-0560">Oxidoreductase</keyword>
<keyword evidence="3" id="KW-0847">Vitamin C</keyword>
<dbReference type="GO" id="GO:0046872">
    <property type="term" value="F:metal ion binding"/>
    <property type="evidence" value="ECO:0007669"/>
    <property type="project" value="UniProtKB-KW"/>
</dbReference>
<dbReference type="InterPro" id="IPR044861">
    <property type="entry name" value="IPNS-like_FE2OG_OXY"/>
</dbReference>
<evidence type="ECO:0000256" key="5">
    <source>
        <dbReference type="ARBA" id="ARBA00023004"/>
    </source>
</evidence>
<dbReference type="PROSITE" id="PS51471">
    <property type="entry name" value="FE2OG_OXY"/>
    <property type="match status" value="1"/>
</dbReference>
<dbReference type="InterPro" id="IPR027443">
    <property type="entry name" value="IPNS-like_sf"/>
</dbReference>
<dbReference type="Gramene" id="PGSC0003DMT400070453">
    <property type="protein sequence ID" value="PGSC0003DMT400070453"/>
    <property type="gene ID" value="PGSC0003DMG400027392"/>
</dbReference>
<keyword evidence="9" id="KW-1185">Reference proteome</keyword>
<evidence type="ECO:0000256" key="4">
    <source>
        <dbReference type="ARBA" id="ARBA00023002"/>
    </source>
</evidence>